<comment type="caution">
    <text evidence="1">The sequence shown here is derived from an EMBL/GenBank/DDBJ whole genome shotgun (WGS) entry which is preliminary data.</text>
</comment>
<gene>
    <name evidence="1" type="ORF">Taro_033444</name>
</gene>
<organism evidence="1 2">
    <name type="scientific">Colocasia esculenta</name>
    <name type="common">Wild taro</name>
    <name type="synonym">Arum esculentum</name>
    <dbReference type="NCBI Taxonomy" id="4460"/>
    <lineage>
        <taxon>Eukaryota</taxon>
        <taxon>Viridiplantae</taxon>
        <taxon>Streptophyta</taxon>
        <taxon>Embryophyta</taxon>
        <taxon>Tracheophyta</taxon>
        <taxon>Spermatophyta</taxon>
        <taxon>Magnoliopsida</taxon>
        <taxon>Liliopsida</taxon>
        <taxon>Araceae</taxon>
        <taxon>Aroideae</taxon>
        <taxon>Colocasieae</taxon>
        <taxon>Colocasia</taxon>
    </lineage>
</organism>
<dbReference type="EMBL" id="NMUH01002554">
    <property type="protein sequence ID" value="MQM00705.1"/>
    <property type="molecule type" value="Genomic_DNA"/>
</dbReference>
<dbReference type="Proteomes" id="UP000652761">
    <property type="component" value="Unassembled WGS sequence"/>
</dbReference>
<accession>A0A843W705</accession>
<sequence length="105" mass="11615">MIYVFIFSGTNIFCKVSVDTTILGVDTMVQNKGRNVKKSPSQVDTSPGQVSCGESFLCRRWPTALLEAVSGRGAIRACGSLACLSYKPVVLFLRWLPRQFSFTRC</sequence>
<evidence type="ECO:0000313" key="1">
    <source>
        <dbReference type="EMBL" id="MQM00705.1"/>
    </source>
</evidence>
<evidence type="ECO:0000313" key="2">
    <source>
        <dbReference type="Proteomes" id="UP000652761"/>
    </source>
</evidence>
<name>A0A843W705_COLES</name>
<reference evidence="1" key="1">
    <citation type="submission" date="2017-07" db="EMBL/GenBank/DDBJ databases">
        <title>Taro Niue Genome Assembly and Annotation.</title>
        <authorList>
            <person name="Atibalentja N."/>
            <person name="Keating K."/>
            <person name="Fields C.J."/>
        </authorList>
    </citation>
    <scope>NUCLEOTIDE SEQUENCE</scope>
    <source>
        <strain evidence="1">Niue_2</strain>
        <tissue evidence="1">Leaf</tissue>
    </source>
</reference>
<dbReference type="AlphaFoldDB" id="A0A843W705"/>
<protein>
    <submittedName>
        <fullName evidence="1">Uncharacterized protein</fullName>
    </submittedName>
</protein>
<proteinExistence type="predicted"/>
<keyword evidence="2" id="KW-1185">Reference proteome</keyword>
<feature type="non-terminal residue" evidence="1">
    <location>
        <position position="1"/>
    </location>
</feature>